<evidence type="ECO:0000256" key="3">
    <source>
        <dbReference type="SAM" id="Phobius"/>
    </source>
</evidence>
<dbReference type="STRING" id="1112.A9D12_11300"/>
<dbReference type="KEGG" id="pns:A9D12_11300"/>
<gene>
    <name evidence="4" type="ORF">A9D12_11300</name>
</gene>
<dbReference type="AlphaFoldDB" id="A0A192D6D7"/>
<dbReference type="PANTHER" id="PTHR32309:SF31">
    <property type="entry name" value="CAPSULAR EXOPOLYSACCHARIDE FAMILY"/>
    <property type="match status" value="1"/>
</dbReference>
<evidence type="ECO:0000256" key="1">
    <source>
        <dbReference type="ARBA" id="ARBA00022741"/>
    </source>
</evidence>
<dbReference type="InterPro" id="IPR050445">
    <property type="entry name" value="Bact_polysacc_biosynth/exp"/>
</dbReference>
<dbReference type="InterPro" id="IPR027417">
    <property type="entry name" value="P-loop_NTPase"/>
</dbReference>
<keyword evidence="3" id="KW-0812">Transmembrane</keyword>
<evidence type="ECO:0008006" key="6">
    <source>
        <dbReference type="Google" id="ProtNLM"/>
    </source>
</evidence>
<sequence length="766" mass="82575">MQQALTANPQFPPPAEAPAAFNSGGMLPADNAPVTLRDLVRIASRYRVMIIATVLLVTIPVLAQQLLSPKIYQSTTHVQVELIDAVGLNQADVASLNSQRVTNAVRLHRSRTSAARVLDDLDLINDPDFRKEVRDLSGTRDEVRQRATNTLLSMIEVTSEPKSDLLQVSVSSRSPTLSARIANQLPESVGAVRNAIITERRKKLLGALEQELELRRKAAVVSSERVAQFRRDNRMLVGAGGIEDLSQLNQIAAAAANASSGRAGSAARASGVAAAANYSSTATATSAVLDQLERQRAQLIADRSRMAPTFGPNHPEMVKVTSQLAEVDANIRIERSQARANAAEMNAAEAGRMTGLAQSEMARDAAAAGRLSGIAASIESKAFENVANSVRLAELVRASELSDKAYQSIAERLEQVRAQMQPEGVSSSVVSPAVPSFDPISPSPVKTTLFAILASLMLGFMLAYIRELLDDRLRTAAQVSRHFNLPTFGMLPLIPREALLEDPNHSPVILDPQSLFAEVARSAYSDVRGLQQGSGCQVVLITSPLPGDGKSTVSLALAAAGAALGDRTIVLDLDLRKRGLLQQLQESIPTADLIDLIAGKIELDTLIPRHVPKDAGDDEIGQVLVLSSNRKVDHPNSMISSRRLIKLVGALRERFDLVVINAPAVLAVRDARTMCDYADHTIMVARWGRTTSEQMRAALQLVSYQTSAVIFDHVDFAEHARRRYGDSIQFYMASSDYYTLPPTAQPGSGFLGRRRGAMVGGVPRAA</sequence>
<dbReference type="InterPro" id="IPR005702">
    <property type="entry name" value="Wzc-like_C"/>
</dbReference>
<dbReference type="Proteomes" id="UP000078263">
    <property type="component" value="Chromosome"/>
</dbReference>
<keyword evidence="5" id="KW-1185">Reference proteome</keyword>
<dbReference type="EMBL" id="CP016033">
    <property type="protein sequence ID" value="ANK13427.1"/>
    <property type="molecule type" value="Genomic_DNA"/>
</dbReference>
<evidence type="ECO:0000313" key="4">
    <source>
        <dbReference type="EMBL" id="ANK13427.1"/>
    </source>
</evidence>
<organism evidence="4 5">
    <name type="scientific">Erythrobacter neustonensis</name>
    <dbReference type="NCBI Taxonomy" id="1112"/>
    <lineage>
        <taxon>Bacteria</taxon>
        <taxon>Pseudomonadati</taxon>
        <taxon>Pseudomonadota</taxon>
        <taxon>Alphaproteobacteria</taxon>
        <taxon>Sphingomonadales</taxon>
        <taxon>Erythrobacteraceae</taxon>
        <taxon>Erythrobacter/Porphyrobacter group</taxon>
        <taxon>Erythrobacter</taxon>
    </lineage>
</organism>
<proteinExistence type="predicted"/>
<reference evidence="4 5" key="1">
    <citation type="submission" date="2016-05" db="EMBL/GenBank/DDBJ databases">
        <title>Compelete Genome Sequence of Bacteriochlorophyll-Synthesizing Bacterium Porphyrobacter neustonensis DSM 9434.</title>
        <authorList>
            <person name="Shi X.-L."/>
            <person name="Wu Y.-H."/>
            <person name="Cheng H."/>
            <person name="Xu L."/>
            <person name="Zhang X.-Q."/>
            <person name="Wang C.-S."/>
            <person name="Xu X.-W."/>
        </authorList>
    </citation>
    <scope>NUCLEOTIDE SEQUENCE [LARGE SCALE GENOMIC DNA]</scope>
    <source>
        <strain evidence="4 5">DSM 9434</strain>
    </source>
</reference>
<dbReference type="PANTHER" id="PTHR32309">
    <property type="entry name" value="TYROSINE-PROTEIN KINASE"/>
    <property type="match status" value="1"/>
</dbReference>
<evidence type="ECO:0000256" key="2">
    <source>
        <dbReference type="ARBA" id="ARBA00022840"/>
    </source>
</evidence>
<evidence type="ECO:0000313" key="5">
    <source>
        <dbReference type="Proteomes" id="UP000078263"/>
    </source>
</evidence>
<dbReference type="CDD" id="cd05387">
    <property type="entry name" value="BY-kinase"/>
    <property type="match status" value="1"/>
</dbReference>
<keyword evidence="3" id="KW-0472">Membrane</keyword>
<dbReference type="OrthoDB" id="230260at2"/>
<protein>
    <recommendedName>
        <fullName evidence="6">Polysaccharide chain length determinant N-terminal domain-containing protein</fullName>
    </recommendedName>
</protein>
<dbReference type="Gene3D" id="3.40.50.300">
    <property type="entry name" value="P-loop containing nucleotide triphosphate hydrolases"/>
    <property type="match status" value="1"/>
</dbReference>
<keyword evidence="1" id="KW-0547">Nucleotide-binding</keyword>
<dbReference type="RefSeq" id="WP_068351905.1">
    <property type="nucleotide sequence ID" value="NZ_CP016033.1"/>
</dbReference>
<accession>A0A192D6D7</accession>
<feature type="transmembrane region" description="Helical" evidence="3">
    <location>
        <begin position="46"/>
        <end position="67"/>
    </location>
</feature>
<keyword evidence="2" id="KW-0067">ATP-binding</keyword>
<dbReference type="SUPFAM" id="SSF52540">
    <property type="entry name" value="P-loop containing nucleoside triphosphate hydrolases"/>
    <property type="match status" value="1"/>
</dbReference>
<keyword evidence="3" id="KW-1133">Transmembrane helix</keyword>
<name>A0A192D6D7_9SPHN</name>